<evidence type="ECO:0000256" key="1">
    <source>
        <dbReference type="SAM" id="MobiDB-lite"/>
    </source>
</evidence>
<organism evidence="2 3">
    <name type="scientific">Actinomadura fibrosa</name>
    <dbReference type="NCBI Taxonomy" id="111802"/>
    <lineage>
        <taxon>Bacteria</taxon>
        <taxon>Bacillati</taxon>
        <taxon>Actinomycetota</taxon>
        <taxon>Actinomycetes</taxon>
        <taxon>Streptosporangiales</taxon>
        <taxon>Thermomonosporaceae</taxon>
        <taxon>Actinomadura</taxon>
    </lineage>
</organism>
<dbReference type="SUPFAM" id="SSF52540">
    <property type="entry name" value="P-loop containing nucleoside triphosphate hydrolases"/>
    <property type="match status" value="1"/>
</dbReference>
<comment type="caution">
    <text evidence="2">The sequence shown here is derived from an EMBL/GenBank/DDBJ whole genome shotgun (WGS) entry which is preliminary data.</text>
</comment>
<gene>
    <name evidence="2" type="ORF">ACFQZM_44065</name>
</gene>
<dbReference type="InterPro" id="IPR027417">
    <property type="entry name" value="P-loop_NTPase"/>
</dbReference>
<feature type="region of interest" description="Disordered" evidence="1">
    <location>
        <begin position="1"/>
        <end position="33"/>
    </location>
</feature>
<dbReference type="Proteomes" id="UP001597063">
    <property type="component" value="Unassembled WGS sequence"/>
</dbReference>
<protein>
    <submittedName>
        <fullName evidence="2">Uncharacterized protein</fullName>
    </submittedName>
</protein>
<proteinExistence type="predicted"/>
<dbReference type="EMBL" id="JBHTGP010000031">
    <property type="protein sequence ID" value="MFD0691531.1"/>
    <property type="molecule type" value="Genomic_DNA"/>
</dbReference>
<evidence type="ECO:0000313" key="3">
    <source>
        <dbReference type="Proteomes" id="UP001597063"/>
    </source>
</evidence>
<dbReference type="RefSeq" id="WP_378325894.1">
    <property type="nucleotide sequence ID" value="NZ_JBHTGP010000031.1"/>
</dbReference>
<accession>A0ABW2XYY9</accession>
<evidence type="ECO:0000313" key="2">
    <source>
        <dbReference type="EMBL" id="MFD0691531.1"/>
    </source>
</evidence>
<reference evidence="3" key="1">
    <citation type="journal article" date="2019" name="Int. J. Syst. Evol. Microbiol.">
        <title>The Global Catalogue of Microorganisms (GCM) 10K type strain sequencing project: providing services to taxonomists for standard genome sequencing and annotation.</title>
        <authorList>
            <consortium name="The Broad Institute Genomics Platform"/>
            <consortium name="The Broad Institute Genome Sequencing Center for Infectious Disease"/>
            <person name="Wu L."/>
            <person name="Ma J."/>
        </authorList>
    </citation>
    <scope>NUCLEOTIDE SEQUENCE [LARGE SCALE GENOMIC DNA]</scope>
    <source>
        <strain evidence="3">JCM 9371</strain>
    </source>
</reference>
<keyword evidence="3" id="KW-1185">Reference proteome</keyword>
<sequence>MVPPTPGSANPGPARPGTANPGTADPGPARPGERTAVYLHIGAAKSGTTYLQQAMWGNRHRLRERGVLYPGDDHADHVKAAFDLRGTFFRGARDPSLDGAWRQLVERARDWRGTVIISQELFAPAEPEHVARALADLDFADVHLVFTARDLARQIPAHWQEDAKNRLTASFGEFVADLKRPNWHDFESARLFWELQDPVDVLARWGAADLPPGRVHLVTVPRPGAPHDLLWRRFCAAVGIDPDGYDLGDAFANPSLGLAETQFLLRLNRTLGDDVSWSAYNLEIKHRLAQDVLTERPGRVRIDLPAEHVLWATERAVEMVEDLRAAGYRVVGDLYELVPTAVPAAGSGTVPGAPGSDPDEPYWADVADVGTDAVAALLRRVLEWEERSEAVPGGEMPVPERIGALRAETSDLLDRTGRLVHDASPLALRAARNVSERYPAVRRLRGAYRRLHPAADPSDDVESNAR</sequence>
<name>A0ABW2XYY9_9ACTN</name>